<gene>
    <name evidence="1" type="ORF">PHSY_006581</name>
</gene>
<proteinExistence type="predicted"/>
<name>R9PCA4_PSEHS</name>
<dbReference type="OrthoDB" id="2542959at2759"/>
<dbReference type="EMBL" id="DF238822">
    <property type="protein sequence ID" value="GAC98984.1"/>
    <property type="molecule type" value="Genomic_DNA"/>
</dbReference>
<dbReference type="HOGENOM" id="CLU_1483065_0_0_1"/>
<keyword evidence="2" id="KW-1185">Reference proteome</keyword>
<dbReference type="eggNOG" id="ENOG502TG37">
    <property type="taxonomic scope" value="Eukaryota"/>
</dbReference>
<organism evidence="1 2">
    <name type="scientific">Pseudozyma hubeiensis (strain SY62)</name>
    <name type="common">Yeast</name>
    <dbReference type="NCBI Taxonomy" id="1305764"/>
    <lineage>
        <taxon>Eukaryota</taxon>
        <taxon>Fungi</taxon>
        <taxon>Dikarya</taxon>
        <taxon>Basidiomycota</taxon>
        <taxon>Ustilaginomycotina</taxon>
        <taxon>Ustilaginomycetes</taxon>
        <taxon>Ustilaginales</taxon>
        <taxon>Ustilaginaceae</taxon>
        <taxon>Pseudozyma</taxon>
    </lineage>
</organism>
<dbReference type="RefSeq" id="XP_012192571.1">
    <property type="nucleotide sequence ID" value="XM_012337181.1"/>
</dbReference>
<dbReference type="Proteomes" id="UP000014071">
    <property type="component" value="Unassembled WGS sequence"/>
</dbReference>
<protein>
    <submittedName>
        <fullName evidence="1">Uncharacterized protein</fullName>
    </submittedName>
</protein>
<dbReference type="GeneID" id="24111850"/>
<evidence type="ECO:0000313" key="2">
    <source>
        <dbReference type="Proteomes" id="UP000014071"/>
    </source>
</evidence>
<accession>R9PCA4</accession>
<sequence length="210" mass="23393">MSSVRTDPAIILPISDLSLSRDVTLKLRLAGIVTAVSPTNSSLILLSDPFPASTSSAGSILVDLSLCTDHPDDTARLWSKNAQLVPPELKSTLMVIGHLTKRSTPVDTGFLAESKPDWSRVQLKDAVQLGNGKEWTEVNRWFVVEALLVKPLGREFDLRLWNETARLRSIHLWTMYERDQQAKRDLIACTTTHVSPVQDRKGKRKAIVID</sequence>
<evidence type="ECO:0000313" key="1">
    <source>
        <dbReference type="EMBL" id="GAC98984.1"/>
    </source>
</evidence>
<reference evidence="2" key="1">
    <citation type="journal article" date="2013" name="Genome Announc.">
        <title>Draft genome sequence of the basidiomycetous yeast-like fungus Pseudozyma hubeiensis SY62, which produces an abundant amount of the biosurfactant mannosylerythritol lipids.</title>
        <authorList>
            <person name="Konishi M."/>
            <person name="Hatada Y."/>
            <person name="Horiuchi J."/>
        </authorList>
    </citation>
    <scope>NUCLEOTIDE SEQUENCE [LARGE SCALE GENOMIC DNA]</scope>
    <source>
        <strain evidence="2">SY62</strain>
    </source>
</reference>
<dbReference type="AlphaFoldDB" id="R9PCA4"/>